<dbReference type="NCBIfam" id="TIGR01993">
    <property type="entry name" value="Pyr-5-nucltdase"/>
    <property type="match status" value="1"/>
</dbReference>
<dbReference type="Proteomes" id="UP001221189">
    <property type="component" value="Unassembled WGS sequence"/>
</dbReference>
<dbReference type="RefSeq" id="WP_273600257.1">
    <property type="nucleotide sequence ID" value="NZ_JAQQXT010000005.1"/>
</dbReference>
<reference evidence="1 2" key="1">
    <citation type="submission" date="2022-10" db="EMBL/GenBank/DDBJ databases">
        <title>Paucibacter sp. hw1 Genome sequencing.</title>
        <authorList>
            <person name="Park S."/>
        </authorList>
    </citation>
    <scope>NUCLEOTIDE SEQUENCE [LARGE SCALE GENOMIC DNA]</scope>
    <source>
        <strain evidence="2">hw1</strain>
    </source>
</reference>
<evidence type="ECO:0000313" key="2">
    <source>
        <dbReference type="Proteomes" id="UP001221189"/>
    </source>
</evidence>
<dbReference type="InterPro" id="IPR023214">
    <property type="entry name" value="HAD_sf"/>
</dbReference>
<dbReference type="SFLD" id="SFLDG01129">
    <property type="entry name" value="C1.5:_HAD__Beta-PGM__Phosphata"/>
    <property type="match status" value="1"/>
</dbReference>
<dbReference type="SUPFAM" id="SSF56784">
    <property type="entry name" value="HAD-like"/>
    <property type="match status" value="1"/>
</dbReference>
<dbReference type="EMBL" id="JAQQXT010000005">
    <property type="protein sequence ID" value="MDC8772001.1"/>
    <property type="molecule type" value="Genomic_DNA"/>
</dbReference>
<dbReference type="SFLD" id="SFLDG01132">
    <property type="entry name" value="C1.5.3:_5'-Nucleotidase_Like"/>
    <property type="match status" value="1"/>
</dbReference>
<dbReference type="InterPro" id="IPR036412">
    <property type="entry name" value="HAD-like_sf"/>
</dbReference>
<dbReference type="Gene3D" id="3.40.50.1000">
    <property type="entry name" value="HAD superfamily/HAD-like"/>
    <property type="match status" value="1"/>
</dbReference>
<dbReference type="Pfam" id="PF00702">
    <property type="entry name" value="Hydrolase"/>
    <property type="match status" value="1"/>
</dbReference>
<name>A0ABT5KDJ1_9BURK</name>
<accession>A0ABT5KDJ1</accession>
<comment type="caution">
    <text evidence="1">The sequence shown here is derived from an EMBL/GenBank/DDBJ whole genome shotgun (WGS) entry which is preliminary data.</text>
</comment>
<evidence type="ECO:0000313" key="1">
    <source>
        <dbReference type="EMBL" id="MDC8772001.1"/>
    </source>
</evidence>
<dbReference type="InterPro" id="IPR010237">
    <property type="entry name" value="Pyr-5-nucltdase"/>
</dbReference>
<organism evidence="1 2">
    <name type="scientific">Roseateles albus</name>
    <dbReference type="NCBI Taxonomy" id="2987525"/>
    <lineage>
        <taxon>Bacteria</taxon>
        <taxon>Pseudomonadati</taxon>
        <taxon>Pseudomonadota</taxon>
        <taxon>Betaproteobacteria</taxon>
        <taxon>Burkholderiales</taxon>
        <taxon>Sphaerotilaceae</taxon>
        <taxon>Roseateles</taxon>
    </lineage>
</organism>
<dbReference type="SFLD" id="SFLDS00003">
    <property type="entry name" value="Haloacid_Dehalogenase"/>
    <property type="match status" value="1"/>
</dbReference>
<dbReference type="PANTHER" id="PTHR47438:SF1">
    <property type="entry name" value="PHOSPHATE METABOLISM PROTEIN 8-RELATED"/>
    <property type="match status" value="1"/>
</dbReference>
<dbReference type="InterPro" id="IPR052791">
    <property type="entry name" value="SSM1_domain"/>
</dbReference>
<gene>
    <name evidence="1" type="ORF">PRZ03_10505</name>
</gene>
<dbReference type="PANTHER" id="PTHR47438">
    <property type="entry name" value="PHOSPHATE METABOLISM PROTEIN 8-RELATED"/>
    <property type="match status" value="1"/>
</dbReference>
<sequence length="235" mass="26836">MGQARRKVWFFDLDNTLHNASAHVFRALNLAMTDYIETHVGVPRDEANRLRALYWHRYGATLLGLVRHHGVQPAHFLHHTHQLPGVDALLHGHAHDLAALKRLPGRKFLLTNAPLAYAERVLAVLGISHCFEGVIAFEQMRMFGQLRPKPDARIFRHLLAGLQLRAGGCVLVEDTLVHQKAARRVGMRTVWMQRWLHRSRNNPLGPEAHKGLRRRPVYVDRRINRLGALLTIPPV</sequence>
<dbReference type="NCBIfam" id="TIGR01509">
    <property type="entry name" value="HAD-SF-IA-v3"/>
    <property type="match status" value="1"/>
</dbReference>
<dbReference type="Gene3D" id="1.10.150.450">
    <property type="match status" value="1"/>
</dbReference>
<protein>
    <submittedName>
        <fullName evidence="1">Pyrimidine 5'-nucleotidase</fullName>
    </submittedName>
</protein>
<proteinExistence type="predicted"/>
<dbReference type="InterPro" id="IPR006439">
    <property type="entry name" value="HAD-SF_hydro_IA"/>
</dbReference>
<keyword evidence="2" id="KW-1185">Reference proteome</keyword>